<dbReference type="InterPro" id="IPR000669">
    <property type="entry name" value="Mannitol_DH"/>
</dbReference>
<keyword evidence="5" id="KW-1185">Reference proteome</keyword>
<dbReference type="Gene3D" id="3.40.50.720">
    <property type="entry name" value="NAD(P)-binding Rossmann-like Domain"/>
    <property type="match status" value="1"/>
</dbReference>
<evidence type="ECO:0000313" key="4">
    <source>
        <dbReference type="EMBL" id="BBD97215.1"/>
    </source>
</evidence>
<sequence>MRPVTLSRADFPPLPVGFAAPSFDCRRVSHGIVHIGLGGFHRAHMARYTHDLMGVDDAALQCGIKGAGLRASDRVLLDALAGQDGLYTLVEREGARENRVVIGSIVEVIDASESTAELLAAIDAPETRIVSLTVTENGYHLDPATKALNFESPAVRADLVDSGHPRTAPAILVEAYRRRRRLGLPAFTTLCCDNIQHNGDVLKSLVLAFANRVDPDLARWIEDHASFPNSMVDRITPVPTQDEIAAFCAETGLNDRAVLHAEIFRQWVVEDDFVAGRPAWEKVGVQFVDDVTPYELMKLRLLNTSHLAIAAIGQLCGYELIGDAVGDPLIRRYMVALMDRETGPTLMPVPGVDLPLYKRTVIDRFSNPAIRDTTQRVNTDAPVNYLLEPIRDLLSLGRPIDLLALGLAAWCRRVAGHDESGAPIKVMHPLAGLLACKAQEGRGDPAPILSVDALFGTLGKHPQLVTAVGEWLEQIYERGMHATIEDAAGRGVF</sequence>
<accession>A0A494W9V4</accession>
<name>A0A494W9V4_9SPHN</name>
<reference evidence="4 5" key="1">
    <citation type="submission" date="2018-05" db="EMBL/GenBank/DDBJ databases">
        <title>Complete Genome Sequence of the Nonylphenol-Degrading Bacterium Sphingobium amiense DSM 16289T.</title>
        <authorList>
            <person name="Ootsuka M."/>
            <person name="Nishizawa T."/>
            <person name="Ohta H."/>
        </authorList>
    </citation>
    <scope>NUCLEOTIDE SEQUENCE [LARGE SCALE GENOMIC DNA]</scope>
    <source>
        <strain evidence="4 5">DSM 16289</strain>
    </source>
</reference>
<evidence type="ECO:0000313" key="5">
    <source>
        <dbReference type="Proteomes" id="UP000279959"/>
    </source>
</evidence>
<dbReference type="InterPro" id="IPR036291">
    <property type="entry name" value="NAD(P)-bd_dom_sf"/>
</dbReference>
<dbReference type="GO" id="GO:0016616">
    <property type="term" value="F:oxidoreductase activity, acting on the CH-OH group of donors, NAD or NADP as acceptor"/>
    <property type="evidence" value="ECO:0007669"/>
    <property type="project" value="TreeGrafter"/>
</dbReference>
<evidence type="ECO:0000259" key="3">
    <source>
        <dbReference type="Pfam" id="PF08125"/>
    </source>
</evidence>
<dbReference type="KEGG" id="sami:SAMIE_1007160"/>
<keyword evidence="1" id="KW-0560">Oxidoreductase</keyword>
<dbReference type="InterPro" id="IPR013131">
    <property type="entry name" value="Mannitol_DH_N"/>
</dbReference>
<proteinExistence type="predicted"/>
<dbReference type="Gene3D" id="1.10.1040.10">
    <property type="entry name" value="N-(1-d-carboxylethyl)-l-norvaline Dehydrogenase, domain 2"/>
    <property type="match status" value="1"/>
</dbReference>
<feature type="domain" description="Mannitol dehydrogenase N-terminal" evidence="2">
    <location>
        <begin position="31"/>
        <end position="282"/>
    </location>
</feature>
<dbReference type="PANTHER" id="PTHR43362">
    <property type="entry name" value="MANNITOL DEHYDROGENASE DSF1-RELATED"/>
    <property type="match status" value="1"/>
</dbReference>
<dbReference type="PANTHER" id="PTHR43362:SF1">
    <property type="entry name" value="MANNITOL DEHYDROGENASE 2-RELATED"/>
    <property type="match status" value="1"/>
</dbReference>
<organism evidence="4 5">
    <name type="scientific">Sphingobium amiense</name>
    <dbReference type="NCBI Taxonomy" id="135719"/>
    <lineage>
        <taxon>Bacteria</taxon>
        <taxon>Pseudomonadati</taxon>
        <taxon>Pseudomonadota</taxon>
        <taxon>Alphaproteobacteria</taxon>
        <taxon>Sphingomonadales</taxon>
        <taxon>Sphingomonadaceae</taxon>
        <taxon>Sphingobium</taxon>
    </lineage>
</organism>
<dbReference type="InterPro" id="IPR013118">
    <property type="entry name" value="Mannitol_DH_C"/>
</dbReference>
<dbReference type="Proteomes" id="UP000279959">
    <property type="component" value="Chromosome"/>
</dbReference>
<dbReference type="SUPFAM" id="SSF48179">
    <property type="entry name" value="6-phosphogluconate dehydrogenase C-terminal domain-like"/>
    <property type="match status" value="1"/>
</dbReference>
<dbReference type="Pfam" id="PF01232">
    <property type="entry name" value="Mannitol_dh"/>
    <property type="match status" value="1"/>
</dbReference>
<feature type="domain" description="Mannitol dehydrogenase C-terminal" evidence="3">
    <location>
        <begin position="290"/>
        <end position="475"/>
    </location>
</feature>
<evidence type="ECO:0000259" key="2">
    <source>
        <dbReference type="Pfam" id="PF01232"/>
    </source>
</evidence>
<protein>
    <submittedName>
        <fullName evidence="4">Mannitol dehydrogenase family protein</fullName>
    </submittedName>
</protein>
<dbReference type="PRINTS" id="PR00084">
    <property type="entry name" value="MTLDHDRGNASE"/>
</dbReference>
<dbReference type="InterPro" id="IPR013328">
    <property type="entry name" value="6PGD_dom2"/>
</dbReference>
<evidence type="ECO:0000256" key="1">
    <source>
        <dbReference type="ARBA" id="ARBA00023002"/>
    </source>
</evidence>
<dbReference type="SUPFAM" id="SSF51735">
    <property type="entry name" value="NAD(P)-binding Rossmann-fold domains"/>
    <property type="match status" value="1"/>
</dbReference>
<dbReference type="EMBL" id="AP018664">
    <property type="protein sequence ID" value="BBD97215.1"/>
    <property type="molecule type" value="Genomic_DNA"/>
</dbReference>
<dbReference type="Pfam" id="PF08125">
    <property type="entry name" value="Mannitol_dh_C"/>
    <property type="match status" value="1"/>
</dbReference>
<dbReference type="InterPro" id="IPR050988">
    <property type="entry name" value="Mannitol_DH/Oxidoreductase"/>
</dbReference>
<dbReference type="InterPro" id="IPR008927">
    <property type="entry name" value="6-PGluconate_DH-like_C_sf"/>
</dbReference>
<dbReference type="AlphaFoldDB" id="A0A494W9V4"/>
<gene>
    <name evidence="4" type="ORF">SAMIE_1007160</name>
</gene>